<proteinExistence type="predicted"/>
<evidence type="ECO:0000259" key="1">
    <source>
        <dbReference type="Pfam" id="PF04266"/>
    </source>
</evidence>
<dbReference type="Pfam" id="PF04266">
    <property type="entry name" value="ASCH"/>
    <property type="match status" value="1"/>
</dbReference>
<name>A0A1M7QAC2_9BACI</name>
<dbReference type="CDD" id="cd06552">
    <property type="entry name" value="ASCH_yqfb_like"/>
    <property type="match status" value="1"/>
</dbReference>
<evidence type="ECO:0000313" key="3">
    <source>
        <dbReference type="Proteomes" id="UP000184184"/>
    </source>
</evidence>
<dbReference type="SUPFAM" id="SSF88697">
    <property type="entry name" value="PUA domain-like"/>
    <property type="match status" value="1"/>
</dbReference>
<sequence length="136" mass="15686">MLVDCHQKKVKWKEKGKVYRMNNEQSNAALPPKTCTIDRLITVPTDVNKALEGKKTATRRNGRYADIGEIMVLENQKFRIDDVYQQTLGELTDQDAQKEGFTNLEDYKQSILAMHPGMPWAAKMKVWVHEFSKIDS</sequence>
<gene>
    <name evidence="2" type="ORF">SAMN05216179_2981</name>
</gene>
<evidence type="ECO:0000313" key="2">
    <source>
        <dbReference type="EMBL" id="SHN27594.1"/>
    </source>
</evidence>
<reference evidence="2 3" key="1">
    <citation type="submission" date="2016-11" db="EMBL/GenBank/DDBJ databases">
        <authorList>
            <person name="Jaros S."/>
            <person name="Januszkiewicz K."/>
            <person name="Wedrychowicz H."/>
        </authorList>
    </citation>
    <scope>NUCLEOTIDE SEQUENCE [LARGE SCALE GENOMIC DNA]</scope>
    <source>
        <strain evidence="2 3">CGMCC 1.10681</strain>
    </source>
</reference>
<feature type="domain" description="ASCH" evidence="1">
    <location>
        <begin position="51"/>
        <end position="134"/>
    </location>
</feature>
<dbReference type="EMBL" id="FRCZ01000006">
    <property type="protein sequence ID" value="SHN27594.1"/>
    <property type="molecule type" value="Genomic_DNA"/>
</dbReference>
<dbReference type="STRING" id="1027249.SAMN05216179_2981"/>
<keyword evidence="3" id="KW-1185">Reference proteome</keyword>
<accession>A0A1M7QAC2</accession>
<dbReference type="Proteomes" id="UP000184184">
    <property type="component" value="Unassembled WGS sequence"/>
</dbReference>
<dbReference type="InterPro" id="IPR015947">
    <property type="entry name" value="PUA-like_sf"/>
</dbReference>
<protein>
    <submittedName>
        <fullName evidence="2">ASCH domain-containing protein</fullName>
    </submittedName>
</protein>
<dbReference type="AlphaFoldDB" id="A0A1M7QAC2"/>
<dbReference type="InterPro" id="IPR007374">
    <property type="entry name" value="ASCH_domain"/>
</dbReference>
<dbReference type="Gene3D" id="2.30.130.30">
    <property type="entry name" value="Hypothetical protein"/>
    <property type="match status" value="1"/>
</dbReference>
<organism evidence="2 3">
    <name type="scientific">Gracilibacillus kekensis</name>
    <dbReference type="NCBI Taxonomy" id="1027249"/>
    <lineage>
        <taxon>Bacteria</taxon>
        <taxon>Bacillati</taxon>
        <taxon>Bacillota</taxon>
        <taxon>Bacilli</taxon>
        <taxon>Bacillales</taxon>
        <taxon>Bacillaceae</taxon>
        <taxon>Gracilibacillus</taxon>
    </lineage>
</organism>